<dbReference type="GO" id="GO:0046872">
    <property type="term" value="F:metal ion binding"/>
    <property type="evidence" value="ECO:0007669"/>
    <property type="project" value="UniProtKB-KW"/>
</dbReference>
<dbReference type="PANTHER" id="PTHR33571:SF14">
    <property type="entry name" value="PROTEIN ADENYLYLTRANSFERASE MJ0435-RELATED"/>
    <property type="match status" value="1"/>
</dbReference>
<sequence length="101" mass="11527">MNKSIQEYLPSIKRYLSTQPIARAWLFGSYSRGEETPDSDVDILVQYTDSDRISLFTISRIICTLQKILGKRVDLVEDGCLLPFATASANHDRILIYEREG</sequence>
<evidence type="ECO:0000256" key="7">
    <source>
        <dbReference type="ARBA" id="ARBA00022840"/>
    </source>
</evidence>
<dbReference type="InterPro" id="IPR002934">
    <property type="entry name" value="Polymerase_NTP_transf_dom"/>
</dbReference>
<keyword evidence="6" id="KW-0547">Nucleotide-binding</keyword>
<dbReference type="GO" id="GO:0005524">
    <property type="term" value="F:ATP binding"/>
    <property type="evidence" value="ECO:0007669"/>
    <property type="project" value="UniProtKB-KW"/>
</dbReference>
<comment type="similarity">
    <text evidence="9">Belongs to the MntA antitoxin family.</text>
</comment>
<dbReference type="Pfam" id="PF01909">
    <property type="entry name" value="NTP_transf_2"/>
    <property type="match status" value="1"/>
</dbReference>
<dbReference type="AlphaFoldDB" id="A0A9D1XP47"/>
<reference evidence="11" key="1">
    <citation type="journal article" date="2021" name="PeerJ">
        <title>Extensive microbial diversity within the chicken gut microbiome revealed by metagenomics and culture.</title>
        <authorList>
            <person name="Gilroy R."/>
            <person name="Ravi A."/>
            <person name="Getino M."/>
            <person name="Pursley I."/>
            <person name="Horton D.L."/>
            <person name="Alikhan N.F."/>
            <person name="Baker D."/>
            <person name="Gharbi K."/>
            <person name="Hall N."/>
            <person name="Watson M."/>
            <person name="Adriaenssens E.M."/>
            <person name="Foster-Nyarko E."/>
            <person name="Jarju S."/>
            <person name="Secka A."/>
            <person name="Antonio M."/>
            <person name="Oren A."/>
            <person name="Chaudhuri R.R."/>
            <person name="La Ragione R."/>
            <person name="Hildebrand F."/>
            <person name="Pallen M.J."/>
        </authorList>
    </citation>
    <scope>NUCLEOTIDE SEQUENCE</scope>
    <source>
        <strain evidence="11">ChiHecec2B26-12326</strain>
    </source>
</reference>
<comment type="caution">
    <text evidence="11">The sequence shown here is derived from an EMBL/GenBank/DDBJ whole genome shotgun (WGS) entry which is preliminary data.</text>
</comment>
<evidence type="ECO:0000256" key="6">
    <source>
        <dbReference type="ARBA" id="ARBA00022741"/>
    </source>
</evidence>
<evidence type="ECO:0000256" key="5">
    <source>
        <dbReference type="ARBA" id="ARBA00022723"/>
    </source>
</evidence>
<proteinExistence type="inferred from homology"/>
<dbReference type="PANTHER" id="PTHR33571">
    <property type="entry name" value="SSL8005 PROTEIN"/>
    <property type="match status" value="1"/>
</dbReference>
<gene>
    <name evidence="11" type="ORF">H9848_01135</name>
</gene>
<evidence type="ECO:0000256" key="8">
    <source>
        <dbReference type="ARBA" id="ARBA00022842"/>
    </source>
</evidence>
<dbReference type="GO" id="GO:0016779">
    <property type="term" value="F:nucleotidyltransferase activity"/>
    <property type="evidence" value="ECO:0007669"/>
    <property type="project" value="UniProtKB-KW"/>
</dbReference>
<dbReference type="SUPFAM" id="SSF81301">
    <property type="entry name" value="Nucleotidyltransferase"/>
    <property type="match status" value="1"/>
</dbReference>
<keyword evidence="4" id="KW-0548">Nucleotidyltransferase</keyword>
<accession>A0A9D1XP47</accession>
<comment type="cofactor">
    <cofactor evidence="1">
        <name>Mg(2+)</name>
        <dbReference type="ChEBI" id="CHEBI:18420"/>
    </cofactor>
</comment>
<dbReference type="Gene3D" id="3.30.460.10">
    <property type="entry name" value="Beta Polymerase, domain 2"/>
    <property type="match status" value="1"/>
</dbReference>
<dbReference type="InterPro" id="IPR043519">
    <property type="entry name" value="NT_sf"/>
</dbReference>
<evidence type="ECO:0000256" key="3">
    <source>
        <dbReference type="ARBA" id="ARBA00022679"/>
    </source>
</evidence>
<keyword evidence="8" id="KW-0460">Magnesium</keyword>
<evidence type="ECO:0000256" key="1">
    <source>
        <dbReference type="ARBA" id="ARBA00001946"/>
    </source>
</evidence>
<dbReference type="Proteomes" id="UP000823847">
    <property type="component" value="Unassembled WGS sequence"/>
</dbReference>
<keyword evidence="5" id="KW-0479">Metal-binding</keyword>
<keyword evidence="2" id="KW-1277">Toxin-antitoxin system</keyword>
<dbReference type="InterPro" id="IPR052038">
    <property type="entry name" value="Type-VII_TA_antitoxin"/>
</dbReference>
<protein>
    <submittedName>
        <fullName evidence="11">Nucleotidyltransferase domain-containing protein</fullName>
    </submittedName>
</protein>
<evidence type="ECO:0000256" key="4">
    <source>
        <dbReference type="ARBA" id="ARBA00022695"/>
    </source>
</evidence>
<keyword evidence="7" id="KW-0067">ATP-binding</keyword>
<organism evidence="11 12">
    <name type="scientific">Candidatus Parabacteroides intestinigallinarum</name>
    <dbReference type="NCBI Taxonomy" id="2838722"/>
    <lineage>
        <taxon>Bacteria</taxon>
        <taxon>Pseudomonadati</taxon>
        <taxon>Bacteroidota</taxon>
        <taxon>Bacteroidia</taxon>
        <taxon>Bacteroidales</taxon>
        <taxon>Tannerellaceae</taxon>
        <taxon>Parabacteroides</taxon>
    </lineage>
</organism>
<evidence type="ECO:0000259" key="10">
    <source>
        <dbReference type="Pfam" id="PF01909"/>
    </source>
</evidence>
<dbReference type="EMBL" id="DXEN01000007">
    <property type="protein sequence ID" value="HIX85202.1"/>
    <property type="molecule type" value="Genomic_DNA"/>
</dbReference>
<dbReference type="CDD" id="cd05403">
    <property type="entry name" value="NT_KNTase_like"/>
    <property type="match status" value="1"/>
</dbReference>
<evidence type="ECO:0000256" key="9">
    <source>
        <dbReference type="ARBA" id="ARBA00038276"/>
    </source>
</evidence>
<evidence type="ECO:0000313" key="11">
    <source>
        <dbReference type="EMBL" id="HIX85202.1"/>
    </source>
</evidence>
<evidence type="ECO:0000256" key="2">
    <source>
        <dbReference type="ARBA" id="ARBA00022649"/>
    </source>
</evidence>
<name>A0A9D1XP47_9BACT</name>
<evidence type="ECO:0000313" key="12">
    <source>
        <dbReference type="Proteomes" id="UP000823847"/>
    </source>
</evidence>
<keyword evidence="3" id="KW-0808">Transferase</keyword>
<reference evidence="11" key="2">
    <citation type="submission" date="2021-04" db="EMBL/GenBank/DDBJ databases">
        <authorList>
            <person name="Gilroy R."/>
        </authorList>
    </citation>
    <scope>NUCLEOTIDE SEQUENCE</scope>
    <source>
        <strain evidence="11">ChiHecec2B26-12326</strain>
    </source>
</reference>
<feature type="domain" description="Polymerase nucleotidyl transferase" evidence="10">
    <location>
        <begin position="12"/>
        <end position="77"/>
    </location>
</feature>